<feature type="disulfide bond" evidence="8">
    <location>
        <begin position="173"/>
        <end position="187"/>
    </location>
</feature>
<evidence type="ECO:0008006" key="17">
    <source>
        <dbReference type="Google" id="ProtNLM"/>
    </source>
</evidence>
<dbReference type="InterPro" id="IPR001002">
    <property type="entry name" value="Chitin-bd_1"/>
</dbReference>
<dbReference type="GO" id="GO:0008843">
    <property type="term" value="F:endochitinase activity"/>
    <property type="evidence" value="ECO:0007669"/>
    <property type="project" value="UniProtKB-EC"/>
</dbReference>
<feature type="disulfide bond" evidence="8">
    <location>
        <begin position="195"/>
        <end position="199"/>
    </location>
</feature>
<dbReference type="SMART" id="SM00636">
    <property type="entry name" value="Glyco_18"/>
    <property type="match status" value="1"/>
</dbReference>
<name>A0A8H5LK00_9AGAR</name>
<evidence type="ECO:0000256" key="2">
    <source>
        <dbReference type="ARBA" id="ARBA00022669"/>
    </source>
</evidence>
<evidence type="ECO:0000259" key="14">
    <source>
        <dbReference type="PROSITE" id="PS51910"/>
    </source>
</evidence>
<sequence>MYRSQLQLPLLSVAFILLNIAYGVFGADCKTATVGQPFSTCFDIFTNAGITADQFASFNPGIDCSLIQPGQKVCVSSGTLPSNAPPPNQNGTCAMYTTIPEDSCSKIAIKFDITVAHIEEWNQNTFKWKGCASLQRDFTMCVSPGDPPPIPIIPGLQCGPQSEGNASCPLHACCSAFGFCGLTDQFCTTAEPNPCISNCFTPTIPSCGAGRSIRKMGYYAGWGDRRACGTNVAPNQINWDGFTHVNFAFGSISQGLEIQLSDADVPLLQQLVNQKASNPGMKVIIAIGGWDFSELDATKDLFSFMIASSSSRATFINSVKSFLDRFELDGIDIDFEYPGAIERNAPATDTPNLTAFFKELRSAIGSKIISIATPAGYWFLKGFEIDKIAGSVDYMNMMSYDFHGPWDTNVTDQAPVSNPHTSMLDIQDAARLYVRAGVDLGKVNLGLAYYGRSYQLADASCSGYNCTMLGGGFPGDCTQASGILAQFEIEDLLQSGIQATHDSKTETYWFDTQGSLVTFDQQDTWNVKQQFAETSCFGGTFAWSLDQRTDDLTDGSGSGSGGSKPGQYSTVEWNPNPFPSPNAHSQTFAQSAGTVTSAVTTVVGATTSTVTSTVVIPAETSTTTSWAVLSGTPSSAVGTTVVPASTATITRTVTTGSTAVSTTILTNTATTVIVPVPSSTSSVTIGGVIITLNSGGTPVNGPVPTWISQPNAITPTWTFNILPPTDANTVTFTAPLTSTPTWTSTVKTSQSSSTSSGAFVVVTGPPGDHSRCNPSINIFSLIFGGGISGCLPADVGIINGITPSPIKPPGWTGPWTDPFPLPTEPPGPGDDPDDPDHSSTTTSTTSTSSDSTCHAVPTSGYSLPGDPENADWEGLGTDPNSRRKRSNSRVVSKSVQQDIHARDGRHIAVNRCSLQKASPNDVRLGAGQYVRIARSSTSLGLNVGVIQVGAKPAPGAGDSVIQEHIFELGYINQFFKDSVMSQAPCNWISDNIFDYTRADGSEMGAGLVAAIDTQRNMVWADVAMNQAKSNVVNQNRNTAANPPQKESMEIIGDFEDDDDLIYDVEWFIRNLGGLGSYFAATSNIFQQTALDVQNLLSEITPNSVVVQTDSLPAIFNSWLRGLISTYPAGCTSRATNANAFYRRQMQQVALINNPQNPQVPRCFPLFTANNFNPTSFTAGNLIPPAPTTPRCNVPGTTGKVVFITSGSSNEQDIDQLLTQRVMGSGNTNFYAIGSGNTIRDSHWQAFDANQAFQTNDANCNGVFILLDTASGQINIPSTSANIDFTCNGGLVGKGRSDFNFFINGQRMGCAVLITGHAGGTTQQFYCAAQQSKAVACASSPSGVGGQAVTMRFVPN</sequence>
<feature type="compositionally biased region" description="Low complexity" evidence="10">
    <location>
        <begin position="838"/>
        <end position="852"/>
    </location>
</feature>
<dbReference type="GO" id="GO:0008061">
    <property type="term" value="F:chitin binding"/>
    <property type="evidence" value="ECO:0007669"/>
    <property type="project" value="UniProtKB-UniRule"/>
</dbReference>
<dbReference type="InterPro" id="IPR001579">
    <property type="entry name" value="Glyco_hydro_18_chit_AS"/>
</dbReference>
<keyword evidence="7" id="KW-0624">Polysaccharide degradation</keyword>
<dbReference type="InterPro" id="IPR036779">
    <property type="entry name" value="LysM_dom_sf"/>
</dbReference>
<feature type="compositionally biased region" description="Pro residues" evidence="10">
    <location>
        <begin position="817"/>
        <end position="829"/>
    </location>
</feature>
<dbReference type="SUPFAM" id="SSF51445">
    <property type="entry name" value="(Trans)glycosidases"/>
    <property type="match status" value="1"/>
</dbReference>
<dbReference type="InterPro" id="IPR001223">
    <property type="entry name" value="Glyco_hydro18_cat"/>
</dbReference>
<dbReference type="Gene3D" id="3.30.60.10">
    <property type="entry name" value="Endochitinase-like"/>
    <property type="match status" value="1"/>
</dbReference>
<dbReference type="Pfam" id="PF00187">
    <property type="entry name" value="Chitin_bind_1"/>
    <property type="match status" value="1"/>
</dbReference>
<dbReference type="Pfam" id="PF01476">
    <property type="entry name" value="LysM"/>
    <property type="match status" value="2"/>
</dbReference>
<feature type="region of interest" description="Disordered" evidence="10">
    <location>
        <begin position="808"/>
        <end position="902"/>
    </location>
</feature>
<dbReference type="PROSITE" id="PS51910">
    <property type="entry name" value="GH18_2"/>
    <property type="match status" value="1"/>
</dbReference>
<reference evidence="15 16" key="1">
    <citation type="journal article" date="2020" name="ISME J.">
        <title>Uncovering the hidden diversity of litter-decomposition mechanisms in mushroom-forming fungi.</title>
        <authorList>
            <person name="Floudas D."/>
            <person name="Bentzer J."/>
            <person name="Ahren D."/>
            <person name="Johansson T."/>
            <person name="Persson P."/>
            <person name="Tunlid A."/>
        </authorList>
    </citation>
    <scope>NUCLEOTIDE SEQUENCE [LARGE SCALE GENOMIC DNA]</scope>
    <source>
        <strain evidence="15 16">CBS 291.85</strain>
    </source>
</reference>
<comment type="caution">
    <text evidence="15">The sequence shown here is derived from an EMBL/GenBank/DDBJ whole genome shotgun (WGS) entry which is preliminary data.</text>
</comment>
<dbReference type="GO" id="GO:0006032">
    <property type="term" value="P:chitin catabolic process"/>
    <property type="evidence" value="ECO:0007669"/>
    <property type="project" value="UniProtKB-KW"/>
</dbReference>
<feature type="disulfide bond" evidence="8">
    <location>
        <begin position="168"/>
        <end position="180"/>
    </location>
</feature>
<dbReference type="Gene3D" id="3.10.350.10">
    <property type="entry name" value="LysM domain"/>
    <property type="match status" value="2"/>
</dbReference>
<dbReference type="PROSITE" id="PS50941">
    <property type="entry name" value="CHIT_BIND_I_2"/>
    <property type="match status" value="1"/>
</dbReference>
<evidence type="ECO:0000256" key="8">
    <source>
        <dbReference type="PROSITE-ProRule" id="PRU00261"/>
    </source>
</evidence>
<dbReference type="PROSITE" id="PS01095">
    <property type="entry name" value="GH18_1"/>
    <property type="match status" value="1"/>
</dbReference>
<dbReference type="SUPFAM" id="SSF54556">
    <property type="entry name" value="Chitinase insertion domain"/>
    <property type="match status" value="1"/>
</dbReference>
<dbReference type="PANTHER" id="PTHR47700:SF2">
    <property type="entry name" value="CHITINASE"/>
    <property type="match status" value="1"/>
</dbReference>
<evidence type="ECO:0000256" key="1">
    <source>
        <dbReference type="ARBA" id="ARBA00000822"/>
    </source>
</evidence>
<feature type="chain" id="PRO_5034401315" description="Chitinase" evidence="11">
    <location>
        <begin position="27"/>
        <end position="1355"/>
    </location>
</feature>
<proteinExistence type="predicted"/>
<dbReference type="SMART" id="SM00270">
    <property type="entry name" value="ChtBD1"/>
    <property type="match status" value="1"/>
</dbReference>
<evidence type="ECO:0000256" key="9">
    <source>
        <dbReference type="RuleBase" id="RU000489"/>
    </source>
</evidence>
<dbReference type="InterPro" id="IPR018392">
    <property type="entry name" value="LysM"/>
</dbReference>
<dbReference type="PROSITE" id="PS51782">
    <property type="entry name" value="LYSM"/>
    <property type="match status" value="2"/>
</dbReference>
<keyword evidence="6 9" id="KW-0326">Glycosidase</keyword>
<dbReference type="EMBL" id="JAACJM010000044">
    <property type="protein sequence ID" value="KAF5360156.1"/>
    <property type="molecule type" value="Genomic_DNA"/>
</dbReference>
<organism evidence="15 16">
    <name type="scientific">Tetrapyrgos nigripes</name>
    <dbReference type="NCBI Taxonomy" id="182062"/>
    <lineage>
        <taxon>Eukaryota</taxon>
        <taxon>Fungi</taxon>
        <taxon>Dikarya</taxon>
        <taxon>Basidiomycota</taxon>
        <taxon>Agaricomycotina</taxon>
        <taxon>Agaricomycetes</taxon>
        <taxon>Agaricomycetidae</taxon>
        <taxon>Agaricales</taxon>
        <taxon>Marasmiineae</taxon>
        <taxon>Marasmiaceae</taxon>
        <taxon>Tetrapyrgos</taxon>
    </lineage>
</organism>
<evidence type="ECO:0000256" key="4">
    <source>
        <dbReference type="ARBA" id="ARBA00023024"/>
    </source>
</evidence>
<evidence type="ECO:0000256" key="10">
    <source>
        <dbReference type="SAM" id="MobiDB-lite"/>
    </source>
</evidence>
<dbReference type="InterPro" id="IPR036861">
    <property type="entry name" value="Endochitinase-like_sf"/>
</dbReference>
<dbReference type="Gene3D" id="3.20.20.80">
    <property type="entry name" value="Glycosidases"/>
    <property type="match status" value="1"/>
</dbReference>
<dbReference type="CDD" id="cd00118">
    <property type="entry name" value="LysM"/>
    <property type="match status" value="2"/>
</dbReference>
<dbReference type="InterPro" id="IPR011583">
    <property type="entry name" value="Chitinase_II/V-like_cat"/>
</dbReference>
<dbReference type="GO" id="GO:0000272">
    <property type="term" value="P:polysaccharide catabolic process"/>
    <property type="evidence" value="ECO:0007669"/>
    <property type="project" value="UniProtKB-KW"/>
</dbReference>
<dbReference type="Pfam" id="PF00704">
    <property type="entry name" value="Glyco_hydro_18"/>
    <property type="match status" value="1"/>
</dbReference>
<dbReference type="PROSITE" id="PS00026">
    <property type="entry name" value="CHIT_BIND_I_1"/>
    <property type="match status" value="1"/>
</dbReference>
<dbReference type="SMART" id="SM00257">
    <property type="entry name" value="LysM"/>
    <property type="match status" value="2"/>
</dbReference>
<dbReference type="InterPro" id="IPR018371">
    <property type="entry name" value="Chitin-binding_1_CS"/>
</dbReference>
<dbReference type="OrthoDB" id="73875at2759"/>
<feature type="domain" description="LysM" evidence="13">
    <location>
        <begin position="30"/>
        <end position="75"/>
    </location>
</feature>
<dbReference type="InterPro" id="IPR017853">
    <property type="entry name" value="GH"/>
</dbReference>
<feature type="region of interest" description="Disordered" evidence="10">
    <location>
        <begin position="548"/>
        <end position="585"/>
    </location>
</feature>
<keyword evidence="8" id="KW-1015">Disulfide bond</keyword>
<keyword evidence="3 9" id="KW-0378">Hydrolase</keyword>
<evidence type="ECO:0000256" key="6">
    <source>
        <dbReference type="ARBA" id="ARBA00023295"/>
    </source>
</evidence>
<protein>
    <recommendedName>
        <fullName evidence="17">Chitinase</fullName>
    </recommendedName>
</protein>
<dbReference type="Gene3D" id="3.10.50.10">
    <property type="match status" value="1"/>
</dbReference>
<feature type="domain" description="Chitin-binding type-1" evidence="12">
    <location>
        <begin position="155"/>
        <end position="201"/>
    </location>
</feature>
<dbReference type="InterPro" id="IPR053214">
    <property type="entry name" value="LysM12-like"/>
</dbReference>
<evidence type="ECO:0000259" key="13">
    <source>
        <dbReference type="PROSITE" id="PS51782"/>
    </source>
</evidence>
<feature type="domain" description="GH18" evidence="14">
    <location>
        <begin position="213"/>
        <end position="563"/>
    </location>
</feature>
<keyword evidence="5" id="KW-0119">Carbohydrate metabolism</keyword>
<evidence type="ECO:0000313" key="15">
    <source>
        <dbReference type="EMBL" id="KAF5360156.1"/>
    </source>
</evidence>
<accession>A0A8H5LK00</accession>
<feature type="domain" description="LysM" evidence="13">
    <location>
        <begin position="94"/>
        <end position="142"/>
    </location>
</feature>
<keyword evidence="16" id="KW-1185">Reference proteome</keyword>
<evidence type="ECO:0000256" key="11">
    <source>
        <dbReference type="SAM" id="SignalP"/>
    </source>
</evidence>
<comment type="caution">
    <text evidence="8">Lacks conserved residue(s) required for the propagation of feature annotation.</text>
</comment>
<comment type="catalytic activity">
    <reaction evidence="1">
        <text>Random endo-hydrolysis of N-acetyl-beta-D-glucosaminide (1-&gt;4)-beta-linkages in chitin and chitodextrins.</text>
        <dbReference type="EC" id="3.2.1.14"/>
    </reaction>
</comment>
<evidence type="ECO:0000259" key="12">
    <source>
        <dbReference type="PROSITE" id="PS50941"/>
    </source>
</evidence>
<gene>
    <name evidence="15" type="ORF">D9758_011368</name>
</gene>
<keyword evidence="11" id="KW-0732">Signal</keyword>
<dbReference type="Proteomes" id="UP000559256">
    <property type="component" value="Unassembled WGS sequence"/>
</dbReference>
<dbReference type="PANTHER" id="PTHR47700">
    <property type="entry name" value="V CHITINASE, PUTATIVE (AFU_ORTHOLOGUE AFUA_6G13720)-RELATED"/>
    <property type="match status" value="1"/>
</dbReference>
<keyword evidence="2 8" id="KW-0147">Chitin-binding</keyword>
<evidence type="ECO:0000256" key="7">
    <source>
        <dbReference type="ARBA" id="ARBA00023326"/>
    </source>
</evidence>
<evidence type="ECO:0000313" key="16">
    <source>
        <dbReference type="Proteomes" id="UP000559256"/>
    </source>
</evidence>
<dbReference type="InterPro" id="IPR029070">
    <property type="entry name" value="Chitinase_insertion_sf"/>
</dbReference>
<keyword evidence="4" id="KW-0146">Chitin degradation</keyword>
<dbReference type="CDD" id="cd00035">
    <property type="entry name" value="ChtBD1"/>
    <property type="match status" value="1"/>
</dbReference>
<feature type="signal peptide" evidence="11">
    <location>
        <begin position="1"/>
        <end position="26"/>
    </location>
</feature>
<dbReference type="SUPFAM" id="SSF57016">
    <property type="entry name" value="Plant lectins/antimicrobial peptides"/>
    <property type="match status" value="1"/>
</dbReference>
<evidence type="ECO:0000256" key="3">
    <source>
        <dbReference type="ARBA" id="ARBA00022801"/>
    </source>
</evidence>
<evidence type="ECO:0000256" key="5">
    <source>
        <dbReference type="ARBA" id="ARBA00023277"/>
    </source>
</evidence>